<protein>
    <recommendedName>
        <fullName evidence="5">HTH lysR-type domain-containing protein</fullName>
    </recommendedName>
</protein>
<keyword evidence="7" id="KW-1185">Reference proteome</keyword>
<dbReference type="SUPFAM" id="SSF46785">
    <property type="entry name" value="Winged helix' DNA-binding domain"/>
    <property type="match status" value="1"/>
</dbReference>
<comment type="caution">
    <text evidence="6">The sequence shown here is derived from an EMBL/GenBank/DDBJ whole genome shotgun (WGS) entry which is preliminary data.</text>
</comment>
<evidence type="ECO:0000313" key="6">
    <source>
        <dbReference type="EMBL" id="GAA6500166.1"/>
    </source>
</evidence>
<feature type="domain" description="HTH lysR-type" evidence="5">
    <location>
        <begin position="1"/>
        <end position="58"/>
    </location>
</feature>
<dbReference type="Pfam" id="PF00126">
    <property type="entry name" value="HTH_1"/>
    <property type="match status" value="1"/>
</dbReference>
<dbReference type="EMBL" id="BAABZQ010000001">
    <property type="protein sequence ID" value="GAA6500166.1"/>
    <property type="molecule type" value="Genomic_DNA"/>
</dbReference>
<dbReference type="InterPro" id="IPR050950">
    <property type="entry name" value="HTH-type_LysR_regulators"/>
</dbReference>
<evidence type="ECO:0000256" key="2">
    <source>
        <dbReference type="ARBA" id="ARBA00023015"/>
    </source>
</evidence>
<evidence type="ECO:0000256" key="3">
    <source>
        <dbReference type="ARBA" id="ARBA00023125"/>
    </source>
</evidence>
<proteinExistence type="inferred from homology"/>
<organism evidence="6 7">
    <name type="scientific">Blautia parvula</name>
    <dbReference type="NCBI Taxonomy" id="2877527"/>
    <lineage>
        <taxon>Bacteria</taxon>
        <taxon>Bacillati</taxon>
        <taxon>Bacillota</taxon>
        <taxon>Clostridia</taxon>
        <taxon>Lachnospirales</taxon>
        <taxon>Lachnospiraceae</taxon>
        <taxon>Blautia</taxon>
    </lineage>
</organism>
<dbReference type="RefSeq" id="WP_227210504.1">
    <property type="nucleotide sequence ID" value="NZ_BAABZQ010000001.1"/>
</dbReference>
<dbReference type="PANTHER" id="PTHR30419">
    <property type="entry name" value="HTH-TYPE TRANSCRIPTIONAL REGULATOR YBHD"/>
    <property type="match status" value="1"/>
</dbReference>
<dbReference type="PANTHER" id="PTHR30419:SF8">
    <property type="entry name" value="NITROGEN ASSIMILATION TRANSCRIPTIONAL ACTIVATOR-RELATED"/>
    <property type="match status" value="1"/>
</dbReference>
<comment type="similarity">
    <text evidence="1">Belongs to the LysR transcriptional regulatory family.</text>
</comment>
<dbReference type="InterPro" id="IPR005119">
    <property type="entry name" value="LysR_subst-bd"/>
</dbReference>
<reference evidence="6 7" key="1">
    <citation type="submission" date="2024-04" db="EMBL/GenBank/DDBJ databases">
        <title>Defined microbial consortia suppress multidrug-resistant proinflammatory Enterobacteriaceae via ecological control.</title>
        <authorList>
            <person name="Furuichi M."/>
            <person name="Kawaguchi T."/>
            <person name="Pust M."/>
            <person name="Yasuma K."/>
            <person name="Plichta D."/>
            <person name="Hasegawa N."/>
            <person name="Ohya T."/>
            <person name="Bhattarai S."/>
            <person name="Sasajima S."/>
            <person name="Aoto Y."/>
            <person name="Tuganbaev T."/>
            <person name="Yaginuma M."/>
            <person name="Ueda M."/>
            <person name="Okahashi N."/>
            <person name="Amafuji K."/>
            <person name="Kiridooshi Y."/>
            <person name="Sugita K."/>
            <person name="Strazar M."/>
            <person name="Skelly A."/>
            <person name="Suda W."/>
            <person name="Hattori M."/>
            <person name="Nakamoto N."/>
            <person name="Caballero S."/>
            <person name="Norman J."/>
            <person name="Olle B."/>
            <person name="Tanoue T."/>
            <person name="Arita M."/>
            <person name="Bucci V."/>
            <person name="Atarashi K."/>
            <person name="Xavier R."/>
            <person name="Honda K."/>
        </authorList>
    </citation>
    <scope>NUCLEOTIDE SEQUENCE [LARGE SCALE GENOMIC DNA]</scope>
    <source>
        <strain evidence="7">k34-0107-D12</strain>
    </source>
</reference>
<dbReference type="Pfam" id="PF03466">
    <property type="entry name" value="LysR_substrate"/>
    <property type="match status" value="1"/>
</dbReference>
<dbReference type="PROSITE" id="PS50931">
    <property type="entry name" value="HTH_LYSR"/>
    <property type="match status" value="1"/>
</dbReference>
<dbReference type="InterPro" id="IPR036388">
    <property type="entry name" value="WH-like_DNA-bd_sf"/>
</dbReference>
<dbReference type="InterPro" id="IPR036390">
    <property type="entry name" value="WH_DNA-bd_sf"/>
</dbReference>
<dbReference type="Gene3D" id="3.40.190.290">
    <property type="match status" value="1"/>
</dbReference>
<keyword evidence="2" id="KW-0805">Transcription regulation</keyword>
<dbReference type="CDD" id="cd05466">
    <property type="entry name" value="PBP2_LTTR_substrate"/>
    <property type="match status" value="1"/>
</dbReference>
<dbReference type="SUPFAM" id="SSF53850">
    <property type="entry name" value="Periplasmic binding protein-like II"/>
    <property type="match status" value="1"/>
</dbReference>
<evidence type="ECO:0000259" key="5">
    <source>
        <dbReference type="PROSITE" id="PS50931"/>
    </source>
</evidence>
<accession>A0ABQ0BUF9</accession>
<dbReference type="Proteomes" id="UP001600941">
    <property type="component" value="Unassembled WGS sequence"/>
</dbReference>
<dbReference type="Gene3D" id="1.10.10.10">
    <property type="entry name" value="Winged helix-like DNA-binding domain superfamily/Winged helix DNA-binding domain"/>
    <property type="match status" value="1"/>
</dbReference>
<evidence type="ECO:0000256" key="4">
    <source>
        <dbReference type="ARBA" id="ARBA00023163"/>
    </source>
</evidence>
<gene>
    <name evidence="6" type="ORF">K340107D12_29820</name>
</gene>
<keyword evidence="4" id="KW-0804">Transcription</keyword>
<keyword evidence="3" id="KW-0238">DNA-binding</keyword>
<dbReference type="InterPro" id="IPR000847">
    <property type="entry name" value="LysR_HTH_N"/>
</dbReference>
<evidence type="ECO:0000256" key="1">
    <source>
        <dbReference type="ARBA" id="ARBA00009437"/>
    </source>
</evidence>
<sequence>MTFRQMELFVAVCEYKSINKTSAAYHISQQGISKTIREVEEELGCVLLNRDINGVSPTRFGTYFLNECRIILERKNYVCSHITQIEDMPQETIYLGMAFGVVSSLPYRLIGDFERLHPHVKIEYSDHTDYYLESLAKKDEYDFCITTGVVDRERLSSELLFQEGVYLCIPCTHELYEKEKITMENLKGQRYAMFSTQFHIRHNFDTACRNAGFEPEIVIASSDFNSLKEIAQHNNLLFVVPGHTIRPDDARLRYEKFPDARFTWDVNFVKKNNKVLTENMMAFYRYLKGQFPKKNVPPLGEESPVSNLPADC</sequence>
<evidence type="ECO:0000313" key="7">
    <source>
        <dbReference type="Proteomes" id="UP001600941"/>
    </source>
</evidence>
<name>A0ABQ0BUF9_9FIRM</name>